<evidence type="ECO:0000313" key="4">
    <source>
        <dbReference type="EMBL" id="TSB44698.1"/>
    </source>
</evidence>
<dbReference type="EMBL" id="VLXZ01000022">
    <property type="protein sequence ID" value="TSB44698.1"/>
    <property type="molecule type" value="Genomic_DNA"/>
</dbReference>
<dbReference type="InterPro" id="IPR038765">
    <property type="entry name" value="Papain-like_cys_pep_sf"/>
</dbReference>
<evidence type="ECO:0000256" key="1">
    <source>
        <dbReference type="SAM" id="MobiDB-lite"/>
    </source>
</evidence>
<feature type="transmembrane region" description="Helical" evidence="2">
    <location>
        <begin position="140"/>
        <end position="160"/>
    </location>
</feature>
<reference evidence="4 5" key="1">
    <citation type="submission" date="2019-07" db="EMBL/GenBank/DDBJ databases">
        <authorList>
            <person name="Park Y.J."/>
            <person name="Jeong S.E."/>
            <person name="Jung H.S."/>
        </authorList>
    </citation>
    <scope>NUCLEOTIDE SEQUENCE [LARGE SCALE GENOMIC DNA]</scope>
    <source>
        <strain evidence="5">P16(2019)</strain>
    </source>
</reference>
<sequence>MPLPMMTDTGHIFGFLLATALFFVISFLQVPLLASFLMRSFVILGGLYLLFPSGGVSPFEWGPLFVSDVMTNMARIFSGDWQNLSDVFRSFLFFILLSIMSFLLFYWTIYLRKIFFFLFFTVVYVTVIDTFTLYDATFAIVRIFIIGFLLVGLLTMYRTLESYHFSKVPRYLAARISLVIAGALLIIGVAGLGAPKPGPQWEDPVPFIQAAVTGEELQAGVQRIGYGDNDEQLGGGFVHDDTPVFLASVERGMYWRGETKDFYSGSGWENNTPESLAESPNMVESDSTPAADRELKEARVQMSGQTRFPHLFYPGELFSTTINENNVNSISIDDFTAKAEIRSGDGPLSLEEYSFDYVEASYNIEELRAINGADPAEIVEYYTQLPDSLPERVRDLAEEVTEEEDNRYDQAKAIEEHFAGAEFTYETEDVAVPEAGQDYVDQFLFETQSGYCDNFSTSMVVMLRSMDIPARWVKGFTSGTLVDSTDDLNVYSIDNSNAHSWVEVYFPGEGWVAFEPTKGFNNTYEFEEDPDFEPDPLDTPDPDMDTEEEPEEPSAPEEEEEQEEQASPAFNQTDGTSYVGVWILVGTVIVTAGIIFFFRRTILSSLMLLYYIKKHDDHEYERAYERLLWLLKLNGYPRKSTETLGEYAGRIDSQLQANDMMSLTKEYERTLYGGESVSKEAWNEHKRGWERIVRKIKP</sequence>
<gene>
    <name evidence="4" type="ORF">FN960_20140</name>
</gene>
<keyword evidence="5" id="KW-1185">Reference proteome</keyword>
<comment type="caution">
    <text evidence="4">The sequence shown here is derived from an EMBL/GenBank/DDBJ whole genome shotgun (WGS) entry which is preliminary data.</text>
</comment>
<evidence type="ECO:0000313" key="5">
    <source>
        <dbReference type="Proteomes" id="UP000318521"/>
    </source>
</evidence>
<feature type="transmembrane region" description="Helical" evidence="2">
    <location>
        <begin position="578"/>
        <end position="598"/>
    </location>
</feature>
<feature type="transmembrane region" description="Helical" evidence="2">
    <location>
        <begin position="114"/>
        <end position="134"/>
    </location>
</feature>
<feature type="transmembrane region" description="Helical" evidence="2">
    <location>
        <begin position="87"/>
        <end position="107"/>
    </location>
</feature>
<dbReference type="AlphaFoldDB" id="A0A553ZT96"/>
<keyword evidence="2" id="KW-1133">Transmembrane helix</keyword>
<feature type="compositionally biased region" description="Acidic residues" evidence="1">
    <location>
        <begin position="525"/>
        <end position="564"/>
    </location>
</feature>
<evidence type="ECO:0000259" key="3">
    <source>
        <dbReference type="SMART" id="SM00460"/>
    </source>
</evidence>
<dbReference type="PANTHER" id="PTHR42736:SF1">
    <property type="entry name" value="PROTEIN-GLUTAMINE GAMMA-GLUTAMYLTRANSFERASE"/>
    <property type="match status" value="1"/>
</dbReference>
<dbReference type="InterPro" id="IPR002931">
    <property type="entry name" value="Transglutaminase-like"/>
</dbReference>
<dbReference type="InterPro" id="IPR025403">
    <property type="entry name" value="TgpA-like_C"/>
</dbReference>
<name>A0A553ZT96_9BACI</name>
<protein>
    <submittedName>
        <fullName evidence="4">DUF4129 domain-containing protein</fullName>
    </submittedName>
</protein>
<dbReference type="PANTHER" id="PTHR42736">
    <property type="entry name" value="PROTEIN-GLUTAMINE GAMMA-GLUTAMYLTRANSFERASE"/>
    <property type="match status" value="1"/>
</dbReference>
<dbReference type="Pfam" id="PF13559">
    <property type="entry name" value="DUF4129"/>
    <property type="match status" value="1"/>
</dbReference>
<proteinExistence type="predicted"/>
<feature type="region of interest" description="Disordered" evidence="1">
    <location>
        <begin position="266"/>
        <end position="294"/>
    </location>
</feature>
<dbReference type="Pfam" id="PF11992">
    <property type="entry name" value="TgpA_N"/>
    <property type="match status" value="1"/>
</dbReference>
<keyword evidence="2" id="KW-0812">Transmembrane</keyword>
<dbReference type="InterPro" id="IPR021878">
    <property type="entry name" value="TgpA_N"/>
</dbReference>
<dbReference type="Gene3D" id="3.10.620.30">
    <property type="match status" value="1"/>
</dbReference>
<feature type="transmembrane region" description="Helical" evidence="2">
    <location>
        <begin position="172"/>
        <end position="194"/>
    </location>
</feature>
<dbReference type="InterPro" id="IPR052901">
    <property type="entry name" value="Bact_TGase-like"/>
</dbReference>
<evidence type="ECO:0000256" key="2">
    <source>
        <dbReference type="SAM" id="Phobius"/>
    </source>
</evidence>
<keyword evidence="2" id="KW-0472">Membrane</keyword>
<accession>A0A553ZT96</accession>
<dbReference type="SUPFAM" id="SSF54001">
    <property type="entry name" value="Cysteine proteinases"/>
    <property type="match status" value="1"/>
</dbReference>
<feature type="transmembrane region" description="Helical" evidence="2">
    <location>
        <begin position="12"/>
        <end position="34"/>
    </location>
</feature>
<feature type="transmembrane region" description="Helical" evidence="2">
    <location>
        <begin position="41"/>
        <end position="59"/>
    </location>
</feature>
<organism evidence="4 5">
    <name type="scientific">Alkalicoccobacillus porphyridii</name>
    <dbReference type="NCBI Taxonomy" id="2597270"/>
    <lineage>
        <taxon>Bacteria</taxon>
        <taxon>Bacillati</taxon>
        <taxon>Bacillota</taxon>
        <taxon>Bacilli</taxon>
        <taxon>Bacillales</taxon>
        <taxon>Bacillaceae</taxon>
        <taxon>Alkalicoccobacillus</taxon>
    </lineage>
</organism>
<dbReference type="Pfam" id="PF01841">
    <property type="entry name" value="Transglut_core"/>
    <property type="match status" value="1"/>
</dbReference>
<dbReference type="OrthoDB" id="9804872at2"/>
<dbReference type="Proteomes" id="UP000318521">
    <property type="component" value="Unassembled WGS sequence"/>
</dbReference>
<feature type="region of interest" description="Disordered" evidence="1">
    <location>
        <begin position="523"/>
        <end position="572"/>
    </location>
</feature>
<dbReference type="SMART" id="SM00460">
    <property type="entry name" value="TGc"/>
    <property type="match status" value="1"/>
</dbReference>
<feature type="domain" description="Transglutaminase-like" evidence="3">
    <location>
        <begin position="444"/>
        <end position="518"/>
    </location>
</feature>